<dbReference type="Gene3D" id="3.50.50.60">
    <property type="entry name" value="FAD/NAD(P)-binding domain"/>
    <property type="match status" value="1"/>
</dbReference>
<proteinExistence type="predicted"/>
<dbReference type="Proteomes" id="UP000822369">
    <property type="component" value="Unassembled WGS sequence"/>
</dbReference>
<dbReference type="PANTHER" id="PTHR23167">
    <property type="entry name" value="CALPONIN HOMOLOGY DOMAIN-CONTAINING PROTEIN DDB_G0272472-RELATED"/>
    <property type="match status" value="1"/>
</dbReference>
<dbReference type="AlphaFoldDB" id="A0A9D3B9G3"/>
<evidence type="ECO:0000259" key="1">
    <source>
        <dbReference type="Pfam" id="PF01494"/>
    </source>
</evidence>
<dbReference type="InterPro" id="IPR050540">
    <property type="entry name" value="F-actin_Monoox_Mical"/>
</dbReference>
<feature type="non-terminal residue" evidence="2">
    <location>
        <position position="1"/>
    </location>
</feature>
<feature type="domain" description="FAD-binding" evidence="1">
    <location>
        <begin position="2"/>
        <end position="36"/>
    </location>
</feature>
<organism evidence="2 3">
    <name type="scientific">Nothobranchius furzeri</name>
    <name type="common">Turquoise killifish</name>
    <dbReference type="NCBI Taxonomy" id="105023"/>
    <lineage>
        <taxon>Eukaryota</taxon>
        <taxon>Metazoa</taxon>
        <taxon>Chordata</taxon>
        <taxon>Craniata</taxon>
        <taxon>Vertebrata</taxon>
        <taxon>Euteleostomi</taxon>
        <taxon>Actinopterygii</taxon>
        <taxon>Neopterygii</taxon>
        <taxon>Teleostei</taxon>
        <taxon>Neoteleostei</taxon>
        <taxon>Acanthomorphata</taxon>
        <taxon>Ovalentaria</taxon>
        <taxon>Atherinomorphae</taxon>
        <taxon>Cyprinodontiformes</taxon>
        <taxon>Nothobranchiidae</taxon>
        <taxon>Nothobranchius</taxon>
    </lineage>
</organism>
<evidence type="ECO:0000313" key="3">
    <source>
        <dbReference type="Proteomes" id="UP000822369"/>
    </source>
</evidence>
<dbReference type="InterPro" id="IPR002938">
    <property type="entry name" value="FAD-bd"/>
</dbReference>
<protein>
    <submittedName>
        <fullName evidence="2">Protein-methionine sulfoxide oxidase MICAL2-like</fullName>
    </submittedName>
</protein>
<gene>
    <name evidence="2" type="ORF">G4P62_019643</name>
</gene>
<sequence>CVIIGAGPCGLRTAVELSFMGAQVVVLEKRESFSRNNVLHLWPFTIHDLRGLGAKKLYGKFCAGSIDHISIRQLQLVLLKVALLLGAEVHVNVEFKQLMFPPEDQKQHSEFHDKAAEVKTRVKKNWKSPRWKAVFK</sequence>
<dbReference type="GO" id="GO:0071949">
    <property type="term" value="F:FAD binding"/>
    <property type="evidence" value="ECO:0007669"/>
    <property type="project" value="InterPro"/>
</dbReference>
<reference evidence="2" key="1">
    <citation type="submission" date="2020-03" db="EMBL/GenBank/DDBJ databases">
        <title>Intra-Species Differences in Population Size shape Life History and Genome Evolution.</title>
        <authorList>
            <person name="Willemsen D."/>
            <person name="Cui R."/>
            <person name="Valenzano D.R."/>
        </authorList>
    </citation>
    <scope>NUCLEOTIDE SEQUENCE</scope>
    <source>
        <strain evidence="2">GRZ</strain>
        <tissue evidence="2">Whole</tissue>
    </source>
</reference>
<dbReference type="SUPFAM" id="SSF51905">
    <property type="entry name" value="FAD/NAD(P)-binding domain"/>
    <property type="match status" value="1"/>
</dbReference>
<name>A0A9D3B9G3_NOTFU</name>
<dbReference type="EMBL" id="JAAVVJ010002848">
    <property type="protein sequence ID" value="KAF7199238.1"/>
    <property type="molecule type" value="Genomic_DNA"/>
</dbReference>
<dbReference type="Pfam" id="PF01494">
    <property type="entry name" value="FAD_binding_3"/>
    <property type="match status" value="1"/>
</dbReference>
<dbReference type="PANTHER" id="PTHR23167:SF51">
    <property type="entry name" value="[F-ACTIN]-MONOOXYGENASE MICAL3"/>
    <property type="match status" value="1"/>
</dbReference>
<dbReference type="InterPro" id="IPR036188">
    <property type="entry name" value="FAD/NAD-bd_sf"/>
</dbReference>
<comment type="caution">
    <text evidence="2">The sequence shown here is derived from an EMBL/GenBank/DDBJ whole genome shotgun (WGS) entry which is preliminary data.</text>
</comment>
<accession>A0A9D3B9G3</accession>
<evidence type="ECO:0000313" key="2">
    <source>
        <dbReference type="EMBL" id="KAF7199238.1"/>
    </source>
</evidence>